<accession>A0AAE0ZMZ1</accession>
<reference evidence="2" key="1">
    <citation type="journal article" date="2023" name="G3 (Bethesda)">
        <title>A reference genome for the long-term kleptoplast-retaining sea slug Elysia crispata morphotype clarki.</title>
        <authorList>
            <person name="Eastman K.E."/>
            <person name="Pendleton A.L."/>
            <person name="Shaikh M.A."/>
            <person name="Suttiyut T."/>
            <person name="Ogas R."/>
            <person name="Tomko P."/>
            <person name="Gavelis G."/>
            <person name="Widhalm J.R."/>
            <person name="Wisecaver J.H."/>
        </authorList>
    </citation>
    <scope>NUCLEOTIDE SEQUENCE</scope>
    <source>
        <strain evidence="2">ECLA1</strain>
    </source>
</reference>
<comment type="caution">
    <text evidence="2">The sequence shown here is derived from an EMBL/GenBank/DDBJ whole genome shotgun (WGS) entry which is preliminary data.</text>
</comment>
<keyword evidence="3" id="KW-1185">Reference proteome</keyword>
<dbReference type="AlphaFoldDB" id="A0AAE0ZMZ1"/>
<dbReference type="PANTHER" id="PTHR45786:SF74">
    <property type="entry name" value="ATP-DEPENDENT DNA HELICASE"/>
    <property type="match status" value="1"/>
</dbReference>
<evidence type="ECO:0000313" key="2">
    <source>
        <dbReference type="EMBL" id="KAK3772429.1"/>
    </source>
</evidence>
<evidence type="ECO:0000256" key="1">
    <source>
        <dbReference type="SAM" id="Coils"/>
    </source>
</evidence>
<keyword evidence="1" id="KW-0175">Coiled coil</keyword>
<feature type="coiled-coil region" evidence="1">
    <location>
        <begin position="14"/>
        <end position="207"/>
    </location>
</feature>
<name>A0AAE0ZMZ1_9GAST</name>
<evidence type="ECO:0000313" key="3">
    <source>
        <dbReference type="Proteomes" id="UP001283361"/>
    </source>
</evidence>
<proteinExistence type="predicted"/>
<dbReference type="EMBL" id="JAWDGP010003624">
    <property type="protein sequence ID" value="KAK3772429.1"/>
    <property type="molecule type" value="Genomic_DNA"/>
</dbReference>
<dbReference type="PANTHER" id="PTHR45786">
    <property type="entry name" value="DNA BINDING PROTEIN-LIKE"/>
    <property type="match status" value="1"/>
</dbReference>
<gene>
    <name evidence="2" type="ORF">RRG08_031449</name>
</gene>
<sequence>MIDRNDRLQRNRLATREARNVETQETRNDRLQRNRLATREARNVETQETRNDRLQRNRLATQTQETRNDRLQRNRLATREARNVETQETRNDRLQRNRLATREARNVETQETRNDRLQRNRLATREARNIETQETRNDRLQRNRLATREARNTRNDRLQRNRLATREARNVETQETRNDRLQRNRLATREARNVETQETRNDRLQRNRLATREARNVETQEQCVHRLQEDRTRHAQRRRVRADMNNFHWENAAFEYDANISYECPIGKMSSVCEHCGARKWRLEAPGMCCSNGKIRLPIIGIPPEPLQSLLLEDNPRTKAFQKNIRKYNSAFQMTSFGTTMKHNPAPGEWASTFRVQGQVYNAIGALQPQDEQKPSFLQIYFMGDLDEQAKRRSEVVPTLDHQIVHQLQEMLHTNNNLIRGFVTAMEQLPSEEHRVIFRADRLPPGEHARCFNEPIAHEIAVIMVDEQHGNRDIVLKTKDAPDQQLQHISETNRAYDGLQYPLLYWNGCDGYHFGLRQYDKTTGALHPTKKISSMSFYAYQVMVRAGEFNHLIRCKDLFSQFLTNMYAKIESADRAVFVLGQTNGDNEINEVETFQTGRYISSNEAAWRIFGFPIHERYPPIEHLDIHLENGQRVYYTPENAAQIAQAPARQTKLTAFFQLCTEEPFARTLLYSEVVIYFTWSENKWKRRKIGNAVEGHPEMKSANTLGRIYTVHPNARECYFLRLLLNAVKGPQSFDSLRTVNGTVYPTFRDACYRHGLLEDDSHWDNTLADAAATNMPVQLRQLFAIMLHTCDLSQPMQLWEKHKYSLCEDFRHTAELMDGPVFNSDLIYNNALIIIEDIVLNMGENHLSFFGIPGPQRQEQNGFGQGLFRERNYNVAELTVLIETNVPRLVADQRYAFDRL</sequence>
<protein>
    <recommendedName>
        <fullName evidence="4">Helitron helicase-like domain-containing protein</fullName>
    </recommendedName>
</protein>
<evidence type="ECO:0008006" key="4">
    <source>
        <dbReference type="Google" id="ProtNLM"/>
    </source>
</evidence>
<dbReference type="Proteomes" id="UP001283361">
    <property type="component" value="Unassembled WGS sequence"/>
</dbReference>
<organism evidence="2 3">
    <name type="scientific">Elysia crispata</name>
    <name type="common">lettuce slug</name>
    <dbReference type="NCBI Taxonomy" id="231223"/>
    <lineage>
        <taxon>Eukaryota</taxon>
        <taxon>Metazoa</taxon>
        <taxon>Spiralia</taxon>
        <taxon>Lophotrochozoa</taxon>
        <taxon>Mollusca</taxon>
        <taxon>Gastropoda</taxon>
        <taxon>Heterobranchia</taxon>
        <taxon>Euthyneura</taxon>
        <taxon>Panpulmonata</taxon>
        <taxon>Sacoglossa</taxon>
        <taxon>Placobranchoidea</taxon>
        <taxon>Plakobranchidae</taxon>
        <taxon>Elysia</taxon>
    </lineage>
</organism>